<protein>
    <submittedName>
        <fullName evidence="2">Uncharacterized protein</fullName>
    </submittedName>
</protein>
<sequence length="123" mass="14112">MKGDERNTPRDERDEKERSLKMKEDERNALEMKGDETHKSQLNLKIMNHVIGCVRTQEAEGLPFQRFRSLGSDSTWTSKILELQTSASDSTSWTSKLKFIRVLLGGTSKEWVPRVSKISSNVK</sequence>
<gene>
    <name evidence="2" type="ORF">C1645_828479</name>
</gene>
<dbReference type="AlphaFoldDB" id="A0A397SVN7"/>
<organism evidence="2 3">
    <name type="scientific">Glomus cerebriforme</name>
    <dbReference type="NCBI Taxonomy" id="658196"/>
    <lineage>
        <taxon>Eukaryota</taxon>
        <taxon>Fungi</taxon>
        <taxon>Fungi incertae sedis</taxon>
        <taxon>Mucoromycota</taxon>
        <taxon>Glomeromycotina</taxon>
        <taxon>Glomeromycetes</taxon>
        <taxon>Glomerales</taxon>
        <taxon>Glomeraceae</taxon>
        <taxon>Glomus</taxon>
    </lineage>
</organism>
<accession>A0A397SVN7</accession>
<comment type="caution">
    <text evidence="2">The sequence shown here is derived from an EMBL/GenBank/DDBJ whole genome shotgun (WGS) entry which is preliminary data.</text>
</comment>
<feature type="region of interest" description="Disordered" evidence="1">
    <location>
        <begin position="1"/>
        <end position="36"/>
    </location>
</feature>
<name>A0A397SVN7_9GLOM</name>
<reference evidence="2 3" key="1">
    <citation type="submission" date="2018-06" db="EMBL/GenBank/DDBJ databases">
        <title>Comparative genomics reveals the genomic features of Rhizophagus irregularis, R. cerebriforme, R. diaphanum and Gigaspora rosea, and their symbiotic lifestyle signature.</title>
        <authorList>
            <person name="Morin E."/>
            <person name="San Clemente H."/>
            <person name="Chen E.C.H."/>
            <person name="De La Providencia I."/>
            <person name="Hainaut M."/>
            <person name="Kuo A."/>
            <person name="Kohler A."/>
            <person name="Murat C."/>
            <person name="Tang N."/>
            <person name="Roy S."/>
            <person name="Loubradou J."/>
            <person name="Henrissat B."/>
            <person name="Grigoriev I.V."/>
            <person name="Corradi N."/>
            <person name="Roux C."/>
            <person name="Martin F.M."/>
        </authorList>
    </citation>
    <scope>NUCLEOTIDE SEQUENCE [LARGE SCALE GENOMIC DNA]</scope>
    <source>
        <strain evidence="2 3">DAOM 227022</strain>
    </source>
</reference>
<evidence type="ECO:0000256" key="1">
    <source>
        <dbReference type="SAM" id="MobiDB-lite"/>
    </source>
</evidence>
<dbReference type="Proteomes" id="UP000265703">
    <property type="component" value="Unassembled WGS sequence"/>
</dbReference>
<dbReference type="EMBL" id="QKYT01000334">
    <property type="protein sequence ID" value="RIA86961.1"/>
    <property type="molecule type" value="Genomic_DNA"/>
</dbReference>
<keyword evidence="3" id="KW-1185">Reference proteome</keyword>
<evidence type="ECO:0000313" key="3">
    <source>
        <dbReference type="Proteomes" id="UP000265703"/>
    </source>
</evidence>
<proteinExistence type="predicted"/>
<evidence type="ECO:0000313" key="2">
    <source>
        <dbReference type="EMBL" id="RIA86961.1"/>
    </source>
</evidence>